<feature type="compositionally biased region" description="Polar residues" evidence="1">
    <location>
        <begin position="1"/>
        <end position="16"/>
    </location>
</feature>
<gene>
    <name evidence="2" type="ORF">PIB30_051558</name>
</gene>
<organism evidence="2 3">
    <name type="scientific">Stylosanthes scabra</name>
    <dbReference type="NCBI Taxonomy" id="79078"/>
    <lineage>
        <taxon>Eukaryota</taxon>
        <taxon>Viridiplantae</taxon>
        <taxon>Streptophyta</taxon>
        <taxon>Embryophyta</taxon>
        <taxon>Tracheophyta</taxon>
        <taxon>Spermatophyta</taxon>
        <taxon>Magnoliopsida</taxon>
        <taxon>eudicotyledons</taxon>
        <taxon>Gunneridae</taxon>
        <taxon>Pentapetalae</taxon>
        <taxon>rosids</taxon>
        <taxon>fabids</taxon>
        <taxon>Fabales</taxon>
        <taxon>Fabaceae</taxon>
        <taxon>Papilionoideae</taxon>
        <taxon>50 kb inversion clade</taxon>
        <taxon>dalbergioids sensu lato</taxon>
        <taxon>Dalbergieae</taxon>
        <taxon>Pterocarpus clade</taxon>
        <taxon>Stylosanthes</taxon>
    </lineage>
</organism>
<evidence type="ECO:0000313" key="2">
    <source>
        <dbReference type="EMBL" id="MED6221136.1"/>
    </source>
</evidence>
<proteinExistence type="predicted"/>
<reference evidence="2 3" key="1">
    <citation type="journal article" date="2023" name="Plants (Basel)">
        <title>Bridging the Gap: Combining Genomics and Transcriptomics Approaches to Understand Stylosanthes scabra, an Orphan Legume from the Brazilian Caatinga.</title>
        <authorList>
            <person name="Ferreira-Neto J.R.C."/>
            <person name="da Silva M.D."/>
            <person name="Binneck E."/>
            <person name="de Melo N.F."/>
            <person name="da Silva R.H."/>
            <person name="de Melo A.L.T.M."/>
            <person name="Pandolfi V."/>
            <person name="Bustamante F.O."/>
            <person name="Brasileiro-Vidal A.C."/>
            <person name="Benko-Iseppon A.M."/>
        </authorList>
    </citation>
    <scope>NUCLEOTIDE SEQUENCE [LARGE SCALE GENOMIC DNA]</scope>
    <source>
        <tissue evidence="2">Leaves</tissue>
    </source>
</reference>
<accession>A0ABU6ZGQ0</accession>
<name>A0ABU6ZGQ0_9FABA</name>
<keyword evidence="3" id="KW-1185">Reference proteome</keyword>
<comment type="caution">
    <text evidence="2">The sequence shown here is derived from an EMBL/GenBank/DDBJ whole genome shotgun (WGS) entry which is preliminary data.</text>
</comment>
<feature type="region of interest" description="Disordered" evidence="1">
    <location>
        <begin position="1"/>
        <end position="57"/>
    </location>
</feature>
<protein>
    <submittedName>
        <fullName evidence="2">Uncharacterized protein</fullName>
    </submittedName>
</protein>
<evidence type="ECO:0000256" key="1">
    <source>
        <dbReference type="SAM" id="MobiDB-lite"/>
    </source>
</evidence>
<dbReference type="Proteomes" id="UP001341840">
    <property type="component" value="Unassembled WGS sequence"/>
</dbReference>
<dbReference type="EMBL" id="JASCZI010272226">
    <property type="protein sequence ID" value="MED6221136.1"/>
    <property type="molecule type" value="Genomic_DNA"/>
</dbReference>
<sequence>MSNMITTTQPSLQGPVNFQAPIPPSARAKQPIIRPHQPPLVQSSTPTPIPPPTTTEGVSAETMAAANKNTASMIF</sequence>
<evidence type="ECO:0000313" key="3">
    <source>
        <dbReference type="Proteomes" id="UP001341840"/>
    </source>
</evidence>